<comment type="subcellular location">
    <subcellularLocation>
        <location evidence="2">Membrane</location>
    </subcellularLocation>
</comment>
<dbReference type="Pfam" id="PF08521">
    <property type="entry name" value="2CSK_N"/>
    <property type="match status" value="1"/>
</dbReference>
<dbReference type="Pfam" id="PF02518">
    <property type="entry name" value="HATPase_c"/>
    <property type="match status" value="1"/>
</dbReference>
<dbReference type="InterPro" id="IPR036890">
    <property type="entry name" value="HATPase_C_sf"/>
</dbReference>
<feature type="domain" description="Histidine kinase" evidence="12">
    <location>
        <begin position="248"/>
        <end position="461"/>
    </location>
</feature>
<gene>
    <name evidence="14" type="ORF">BFW38_08995</name>
</gene>
<dbReference type="SUPFAM" id="SSF55874">
    <property type="entry name" value="ATPase domain of HSP90 chaperone/DNA topoisomerase II/histidine kinase"/>
    <property type="match status" value="1"/>
</dbReference>
<comment type="caution">
    <text evidence="14">The sequence shown here is derived from an EMBL/GenBank/DDBJ whole genome shotgun (WGS) entry which is preliminary data.</text>
</comment>
<dbReference type="SMART" id="SM00388">
    <property type="entry name" value="HisKA"/>
    <property type="match status" value="1"/>
</dbReference>
<evidence type="ECO:0000256" key="6">
    <source>
        <dbReference type="ARBA" id="ARBA00022692"/>
    </source>
</evidence>
<evidence type="ECO:0000256" key="10">
    <source>
        <dbReference type="ARBA" id="ARBA00023136"/>
    </source>
</evidence>
<keyword evidence="10 11" id="KW-0472">Membrane</keyword>
<evidence type="ECO:0000256" key="5">
    <source>
        <dbReference type="ARBA" id="ARBA00022679"/>
    </source>
</evidence>
<dbReference type="Proteomes" id="UP000094291">
    <property type="component" value="Unassembled WGS sequence"/>
</dbReference>
<dbReference type="STRING" id="197479.BFW38_08995"/>
<dbReference type="Pfam" id="PF00512">
    <property type="entry name" value="HisKA"/>
    <property type="match status" value="1"/>
</dbReference>
<dbReference type="EMBL" id="MDTQ01000001">
    <property type="protein sequence ID" value="ODC03661.1"/>
    <property type="molecule type" value="Genomic_DNA"/>
</dbReference>
<name>A0A1E2V9J7_9GAMM</name>
<feature type="transmembrane region" description="Helical" evidence="11">
    <location>
        <begin position="12"/>
        <end position="31"/>
    </location>
</feature>
<keyword evidence="7" id="KW-0418">Kinase</keyword>
<dbReference type="CDD" id="cd00082">
    <property type="entry name" value="HisKA"/>
    <property type="match status" value="1"/>
</dbReference>
<dbReference type="InterPro" id="IPR005467">
    <property type="entry name" value="His_kinase_dom"/>
</dbReference>
<dbReference type="AlphaFoldDB" id="A0A1E2V9J7"/>
<evidence type="ECO:0000259" key="13">
    <source>
        <dbReference type="PROSITE" id="PS50885"/>
    </source>
</evidence>
<comment type="catalytic activity">
    <reaction evidence="1">
        <text>ATP + protein L-histidine = ADP + protein N-phospho-L-histidine.</text>
        <dbReference type="EC" id="2.7.13.3"/>
    </reaction>
</comment>
<keyword evidence="6 11" id="KW-0812">Transmembrane</keyword>
<proteinExistence type="predicted"/>
<organism evidence="14 15">
    <name type="scientific">Terasakiispira papahanaumokuakeensis</name>
    <dbReference type="NCBI Taxonomy" id="197479"/>
    <lineage>
        <taxon>Bacteria</taxon>
        <taxon>Pseudomonadati</taxon>
        <taxon>Pseudomonadota</taxon>
        <taxon>Gammaproteobacteria</taxon>
        <taxon>Oceanospirillales</taxon>
        <taxon>Terasakiispira</taxon>
    </lineage>
</organism>
<dbReference type="EC" id="2.7.13.3" evidence="3"/>
<dbReference type="InterPro" id="IPR013727">
    <property type="entry name" value="2CSK_N"/>
</dbReference>
<sequence>MRAETSLKRRLLIWLLLPLTGIVTLVLIQAYTSAVRTADRTHDTLLAASSLIIAERIQWQDGQLWLDLPESALKIISGPDQERVFYQITQSNGERLTGNATLPLPGDKALSEPGNNVFFYNGQLHGMPLRLALRHAYITTWDQSRPYDIIVAQTRHTRNQLAHTLFEGSLLRTVILAVLTLLGIRLALGIALRPLTRLRQAIRQRQPNDLSPLTLNLPHELDELVNTLNSLLKDQATSLKRMQRFIADAAHQLRTPLAGLQARAELALRKTQPEDWYAALQILQHNAMRTTRLSNQLLALSRVAPDTATPHTLCDLTQLARQSVMDDQDRALEQHIDLGFEGNRSACWVTGNEWQLEALLNNLLDNALNYCPPHSRINVSLSCEEDYIRLSVEDDGPGVPAESYPHLFERFYRAASADTQGCGLGLAIVATIAQSHGAEYQCRPGIDGQGFAVDITFQRSSPTSAGFQD</sequence>
<feature type="domain" description="HAMP" evidence="13">
    <location>
        <begin position="189"/>
        <end position="240"/>
    </location>
</feature>
<dbReference type="SUPFAM" id="SSF47384">
    <property type="entry name" value="Homodimeric domain of signal transducing histidine kinase"/>
    <property type="match status" value="1"/>
</dbReference>
<dbReference type="CDD" id="cd00075">
    <property type="entry name" value="HATPase"/>
    <property type="match status" value="1"/>
</dbReference>
<evidence type="ECO:0000313" key="14">
    <source>
        <dbReference type="EMBL" id="ODC03661.1"/>
    </source>
</evidence>
<keyword evidence="15" id="KW-1185">Reference proteome</keyword>
<dbReference type="InterPro" id="IPR003660">
    <property type="entry name" value="HAMP_dom"/>
</dbReference>
<evidence type="ECO:0000256" key="2">
    <source>
        <dbReference type="ARBA" id="ARBA00004370"/>
    </source>
</evidence>
<dbReference type="PROSITE" id="PS50109">
    <property type="entry name" value="HIS_KIN"/>
    <property type="match status" value="1"/>
</dbReference>
<keyword evidence="5" id="KW-0808">Transferase</keyword>
<evidence type="ECO:0000313" key="15">
    <source>
        <dbReference type="Proteomes" id="UP000094291"/>
    </source>
</evidence>
<accession>A0A1E2V9J7</accession>
<dbReference type="InterPro" id="IPR003594">
    <property type="entry name" value="HATPase_dom"/>
</dbReference>
<evidence type="ECO:0000256" key="9">
    <source>
        <dbReference type="ARBA" id="ARBA00023012"/>
    </source>
</evidence>
<evidence type="ECO:0000256" key="4">
    <source>
        <dbReference type="ARBA" id="ARBA00022553"/>
    </source>
</evidence>
<evidence type="ECO:0000259" key="12">
    <source>
        <dbReference type="PROSITE" id="PS50109"/>
    </source>
</evidence>
<dbReference type="PANTHER" id="PTHR45436:SF1">
    <property type="entry name" value="SENSOR PROTEIN QSEC"/>
    <property type="match status" value="1"/>
</dbReference>
<dbReference type="Gene3D" id="3.30.565.10">
    <property type="entry name" value="Histidine kinase-like ATPase, C-terminal domain"/>
    <property type="match status" value="1"/>
</dbReference>
<dbReference type="InterPro" id="IPR036097">
    <property type="entry name" value="HisK_dim/P_sf"/>
</dbReference>
<dbReference type="GO" id="GO:0000155">
    <property type="term" value="F:phosphorelay sensor kinase activity"/>
    <property type="evidence" value="ECO:0007669"/>
    <property type="project" value="InterPro"/>
</dbReference>
<dbReference type="OrthoDB" id="9809766at2"/>
<evidence type="ECO:0000256" key="3">
    <source>
        <dbReference type="ARBA" id="ARBA00012438"/>
    </source>
</evidence>
<dbReference type="SMART" id="SM00387">
    <property type="entry name" value="HATPase_c"/>
    <property type="match status" value="1"/>
</dbReference>
<dbReference type="InterPro" id="IPR050428">
    <property type="entry name" value="TCS_sensor_his_kinase"/>
</dbReference>
<dbReference type="PROSITE" id="PS50885">
    <property type="entry name" value="HAMP"/>
    <property type="match status" value="1"/>
</dbReference>
<dbReference type="PRINTS" id="PR00344">
    <property type="entry name" value="BCTRLSENSOR"/>
</dbReference>
<keyword evidence="4" id="KW-0597">Phosphoprotein</keyword>
<evidence type="ECO:0000256" key="1">
    <source>
        <dbReference type="ARBA" id="ARBA00000085"/>
    </source>
</evidence>
<dbReference type="Gene3D" id="1.10.287.130">
    <property type="match status" value="1"/>
</dbReference>
<protein>
    <recommendedName>
        <fullName evidence="3">histidine kinase</fullName>
        <ecNumber evidence="3">2.7.13.3</ecNumber>
    </recommendedName>
</protein>
<reference evidence="14 15" key="1">
    <citation type="submission" date="2016-08" db="EMBL/GenBank/DDBJ databases">
        <authorList>
            <person name="Seilhamer J.J."/>
        </authorList>
    </citation>
    <scope>NUCLEOTIDE SEQUENCE [LARGE SCALE GENOMIC DNA]</scope>
    <source>
        <strain evidence="14 15">PH27A</strain>
    </source>
</reference>
<dbReference type="InterPro" id="IPR004358">
    <property type="entry name" value="Sig_transdc_His_kin-like_C"/>
</dbReference>
<evidence type="ECO:0000256" key="11">
    <source>
        <dbReference type="SAM" id="Phobius"/>
    </source>
</evidence>
<dbReference type="GO" id="GO:0005886">
    <property type="term" value="C:plasma membrane"/>
    <property type="evidence" value="ECO:0007669"/>
    <property type="project" value="TreeGrafter"/>
</dbReference>
<evidence type="ECO:0000256" key="7">
    <source>
        <dbReference type="ARBA" id="ARBA00022777"/>
    </source>
</evidence>
<keyword evidence="8 11" id="KW-1133">Transmembrane helix</keyword>
<dbReference type="InterPro" id="IPR003661">
    <property type="entry name" value="HisK_dim/P_dom"/>
</dbReference>
<keyword evidence="9" id="KW-0902">Two-component regulatory system</keyword>
<dbReference type="RefSeq" id="WP_068998077.1">
    <property type="nucleotide sequence ID" value="NZ_MDTQ01000001.1"/>
</dbReference>
<dbReference type="PANTHER" id="PTHR45436">
    <property type="entry name" value="SENSOR HISTIDINE KINASE YKOH"/>
    <property type="match status" value="1"/>
</dbReference>
<evidence type="ECO:0000256" key="8">
    <source>
        <dbReference type="ARBA" id="ARBA00022989"/>
    </source>
</evidence>